<evidence type="ECO:0000313" key="3">
    <source>
        <dbReference type="Proteomes" id="UP000494255"/>
    </source>
</evidence>
<evidence type="ECO:0000313" key="2">
    <source>
        <dbReference type="EMBL" id="CAB3745483.1"/>
    </source>
</evidence>
<dbReference type="GeneID" id="97046159"/>
<dbReference type="EMBL" id="CADIKC010000022">
    <property type="protein sequence ID" value="CAB3745483.1"/>
    <property type="molecule type" value="Genomic_DNA"/>
</dbReference>
<sequence>MEIYDLPRFKAALQNNFIFILTSNSKEKGAVNEIIKYRKSVPCAFPSHGLYIGFLGDRPVVHLSGTSGISEKDSISRIATQFLSDSNLPSPCLVILVGFCWGRPDLTKIGDVLVSREILSLNYSISAAKASKRRPSPFKSSLLFSDELQEELVKTEAARRDIVVHCGPLASLETLLTDDVARNEILEYRMDTVGGEMEAFGFVPSCQLPWIVVKAVSDFGDSDFSRKSQADAARAAASFIEPLTDILVKFDALPAPRRTSEVAALEDLLVGATLRIEVDDQILINLNTFLNDIIGPRVDFKLSQYCSAHEYGSSFARHFCDLLLEVTQNSILHGKSKFVDLKFSAEKIEIIDEGGEFDLENLPHQSNGRGGTKAWQRTLDEYISKNLIEYKFIRRKNINQYTFSLIKSLAILIEAKKHCTASFTPDAFNIIMPSKDVFVFDEKCSGVYINVSSIRMSSRRIRIFNAVKELLDEGKYVLIACNDQKEVEELAEELIGLKGENLKIFVDSDIVG</sequence>
<keyword evidence="3" id="KW-1185">Reference proteome</keyword>
<dbReference type="SUPFAM" id="SSF53167">
    <property type="entry name" value="Purine and uridine phosphorylases"/>
    <property type="match status" value="1"/>
</dbReference>
<evidence type="ECO:0000259" key="1">
    <source>
        <dbReference type="Pfam" id="PF01048"/>
    </source>
</evidence>
<dbReference type="GO" id="GO:0019284">
    <property type="term" value="P:L-methionine salvage from S-adenosylmethionine"/>
    <property type="evidence" value="ECO:0007669"/>
    <property type="project" value="TreeGrafter"/>
</dbReference>
<dbReference type="Proteomes" id="UP000494255">
    <property type="component" value="Unassembled WGS sequence"/>
</dbReference>
<dbReference type="RefSeq" id="WP_175054969.1">
    <property type="nucleotide sequence ID" value="NZ_CADIKC010000022.1"/>
</dbReference>
<dbReference type="InterPro" id="IPR000845">
    <property type="entry name" value="Nucleoside_phosphorylase_d"/>
</dbReference>
<dbReference type="InterPro" id="IPR035994">
    <property type="entry name" value="Nucleoside_phosphorylase_sf"/>
</dbReference>
<dbReference type="AlphaFoldDB" id="A0A6J5CTL1"/>
<proteinExistence type="predicted"/>
<dbReference type="GO" id="GO:0008930">
    <property type="term" value="F:methylthioadenosine nucleosidase activity"/>
    <property type="evidence" value="ECO:0007669"/>
    <property type="project" value="TreeGrafter"/>
</dbReference>
<organism evidence="2 3">
    <name type="scientific">Paraburkholderia sediminicola</name>
    <dbReference type="NCBI Taxonomy" id="458836"/>
    <lineage>
        <taxon>Bacteria</taxon>
        <taxon>Pseudomonadati</taxon>
        <taxon>Pseudomonadota</taxon>
        <taxon>Betaproteobacteria</taxon>
        <taxon>Burkholderiales</taxon>
        <taxon>Burkholderiaceae</taxon>
        <taxon>Paraburkholderia</taxon>
    </lineage>
</organism>
<accession>A0A6J5CTL1</accession>
<gene>
    <name evidence="2" type="ORF">LMG24238_07619</name>
</gene>
<protein>
    <recommendedName>
        <fullName evidence="1">Nucleoside phosphorylase domain-containing protein</fullName>
    </recommendedName>
</protein>
<dbReference type="PANTHER" id="PTHR46832:SF1">
    <property type="entry name" value="5'-METHYLTHIOADENOSINE_S-ADENOSYLHOMOCYSTEINE NUCLEOSIDASE"/>
    <property type="match status" value="1"/>
</dbReference>
<dbReference type="GO" id="GO:0009116">
    <property type="term" value="P:nucleoside metabolic process"/>
    <property type="evidence" value="ECO:0007669"/>
    <property type="project" value="InterPro"/>
</dbReference>
<dbReference type="Pfam" id="PF01048">
    <property type="entry name" value="PNP_UDP_1"/>
    <property type="match status" value="1"/>
</dbReference>
<dbReference type="Gene3D" id="3.40.50.1580">
    <property type="entry name" value="Nucleoside phosphorylase domain"/>
    <property type="match status" value="1"/>
</dbReference>
<dbReference type="PANTHER" id="PTHR46832">
    <property type="entry name" value="5'-METHYLTHIOADENOSINE/S-ADENOSYLHOMOCYSTEINE NUCLEOSIDASE"/>
    <property type="match status" value="1"/>
</dbReference>
<reference evidence="2 3" key="1">
    <citation type="submission" date="2020-04" db="EMBL/GenBank/DDBJ databases">
        <authorList>
            <person name="De Canck E."/>
        </authorList>
    </citation>
    <scope>NUCLEOTIDE SEQUENCE [LARGE SCALE GENOMIC DNA]</scope>
    <source>
        <strain evidence="2 3">LMG 24238</strain>
    </source>
</reference>
<dbReference type="GO" id="GO:0005829">
    <property type="term" value="C:cytosol"/>
    <property type="evidence" value="ECO:0007669"/>
    <property type="project" value="TreeGrafter"/>
</dbReference>
<dbReference type="GO" id="GO:0008782">
    <property type="term" value="F:adenosylhomocysteine nucleosidase activity"/>
    <property type="evidence" value="ECO:0007669"/>
    <property type="project" value="TreeGrafter"/>
</dbReference>
<feature type="domain" description="Nucleoside phosphorylase" evidence="1">
    <location>
        <begin position="29"/>
        <end position="240"/>
    </location>
</feature>
<name>A0A6J5CTL1_9BURK</name>